<dbReference type="PANTHER" id="PTHR12563">
    <property type="entry name" value="GLYCEROL-3-PHOSPHATE ACYLTRANSFERASE"/>
    <property type="match status" value="1"/>
</dbReference>
<keyword evidence="2" id="KW-0012">Acyltransferase</keyword>
<keyword evidence="2" id="KW-0808">Transferase</keyword>
<dbReference type="InterPro" id="IPR045520">
    <property type="entry name" value="GPAT/DHAPAT_C"/>
</dbReference>
<gene>
    <name evidence="2" type="primary">plsB_2</name>
    <name evidence="2" type="ORF">NCTC9073_00758</name>
</gene>
<dbReference type="EC" id="2.3.1.15" evidence="2"/>
<evidence type="ECO:0000313" key="3">
    <source>
        <dbReference type="Proteomes" id="UP000250780"/>
    </source>
</evidence>
<protein>
    <submittedName>
        <fullName evidence="2">Glycerol-3-phosphate acyltransferase</fullName>
        <ecNumber evidence="2">2.3.1.15</ecNumber>
    </submittedName>
</protein>
<dbReference type="InterPro" id="IPR022284">
    <property type="entry name" value="GPAT/DHAPAT"/>
</dbReference>
<evidence type="ECO:0000313" key="2">
    <source>
        <dbReference type="EMBL" id="SPX09508.1"/>
    </source>
</evidence>
<dbReference type="PANTHER" id="PTHR12563:SF17">
    <property type="entry name" value="DIHYDROXYACETONE PHOSPHATE ACYLTRANSFERASE"/>
    <property type="match status" value="1"/>
</dbReference>
<dbReference type="EMBL" id="UASD01000005">
    <property type="protein sequence ID" value="SPX09508.1"/>
    <property type="molecule type" value="Genomic_DNA"/>
</dbReference>
<feature type="domain" description="GPAT/DHAPAT C-terminal" evidence="1">
    <location>
        <begin position="27"/>
        <end position="177"/>
    </location>
</feature>
<name>A0A2X1PRX8_ECOLX</name>
<dbReference type="Pfam" id="PF19277">
    <property type="entry name" value="GPAT_C"/>
    <property type="match status" value="1"/>
</dbReference>
<accession>A0A2X1PRX8</accession>
<dbReference type="AlphaFoldDB" id="A0A2X1PRX8"/>
<dbReference type="GO" id="GO:0006631">
    <property type="term" value="P:fatty acid metabolic process"/>
    <property type="evidence" value="ECO:0007669"/>
    <property type="project" value="TreeGrafter"/>
</dbReference>
<reference evidence="2 3" key="1">
    <citation type="submission" date="2018-06" db="EMBL/GenBank/DDBJ databases">
        <authorList>
            <consortium name="Pathogen Informatics"/>
            <person name="Doyle S."/>
        </authorList>
    </citation>
    <scope>NUCLEOTIDE SEQUENCE [LARGE SCALE GENOMIC DNA]</scope>
    <source>
        <strain evidence="2 3">NCTC9073</strain>
    </source>
</reference>
<sequence length="196" mass="21875">MLRGGTRPITLIPIYIGYEHVMEVGTYAKELRGATKEKESLPQMLRGLSKLRNLGQGYVNFGEPMPLMTYLNQHVPDWRESIDPIEAVRPAWLTPTVNNIAADLMVRINNAGAANAMNLCCTALLASRQRSLTREQLTEQLNCYLDLMRNVPYSTDSTVPSASASELIDHALQMNKLKSRKTLSATSSFCRASKRC</sequence>
<proteinExistence type="predicted"/>
<evidence type="ECO:0000259" key="1">
    <source>
        <dbReference type="Pfam" id="PF19277"/>
    </source>
</evidence>
<dbReference type="Proteomes" id="UP000250780">
    <property type="component" value="Unassembled WGS sequence"/>
</dbReference>
<dbReference type="GO" id="GO:0004366">
    <property type="term" value="F:glycerol-3-phosphate O-acyltransferase activity"/>
    <property type="evidence" value="ECO:0007669"/>
    <property type="project" value="UniProtKB-EC"/>
</dbReference>
<organism evidence="2 3">
    <name type="scientific">Escherichia coli</name>
    <dbReference type="NCBI Taxonomy" id="562"/>
    <lineage>
        <taxon>Bacteria</taxon>
        <taxon>Pseudomonadati</taxon>
        <taxon>Pseudomonadota</taxon>
        <taxon>Gammaproteobacteria</taxon>
        <taxon>Enterobacterales</taxon>
        <taxon>Enterobacteriaceae</taxon>
        <taxon>Escherichia</taxon>
    </lineage>
</organism>
<dbReference type="GO" id="GO:0008654">
    <property type="term" value="P:phospholipid biosynthetic process"/>
    <property type="evidence" value="ECO:0007669"/>
    <property type="project" value="TreeGrafter"/>
</dbReference>